<dbReference type="AlphaFoldDB" id="A0A843VT45"/>
<name>A0A843VT45_COLES</name>
<proteinExistence type="predicted"/>
<sequence>MRRVPNATALVVAFLLSLFGGPRLHGCCMSRAGQSADVGLGKATASYVTFRSQRRAASRSQPLCVFKEVWPDRAGASSARLGGAAAELPQAIQTSGGVFGTLSLRGRHVERGRRRAMRGFHVLHGGAEPVVGKPPPWFPLASSCSRTPDGALDRRFGAFKNQSLHSSELGSSSSFSLVKRQREGLGSRFGPEKLASTSLDAGISVGVHGWMLTPHRRVVVELCSVEIVWWDLPLVVFYPSLGVVGDDTLAEEALETDSERGD</sequence>
<evidence type="ECO:0000313" key="3">
    <source>
        <dbReference type="Proteomes" id="UP000652761"/>
    </source>
</evidence>
<protein>
    <submittedName>
        <fullName evidence="2">Uncharacterized protein</fullName>
    </submittedName>
</protein>
<evidence type="ECO:0000313" key="2">
    <source>
        <dbReference type="EMBL" id="MQM02253.1"/>
    </source>
</evidence>
<feature type="chain" id="PRO_5032420591" evidence="1">
    <location>
        <begin position="27"/>
        <end position="262"/>
    </location>
</feature>
<feature type="signal peptide" evidence="1">
    <location>
        <begin position="1"/>
        <end position="26"/>
    </location>
</feature>
<keyword evidence="1" id="KW-0732">Signal</keyword>
<dbReference type="Proteomes" id="UP000652761">
    <property type="component" value="Unassembled WGS sequence"/>
</dbReference>
<gene>
    <name evidence="2" type="ORF">Taro_035019</name>
</gene>
<evidence type="ECO:0000256" key="1">
    <source>
        <dbReference type="SAM" id="SignalP"/>
    </source>
</evidence>
<organism evidence="2 3">
    <name type="scientific">Colocasia esculenta</name>
    <name type="common">Wild taro</name>
    <name type="synonym">Arum esculentum</name>
    <dbReference type="NCBI Taxonomy" id="4460"/>
    <lineage>
        <taxon>Eukaryota</taxon>
        <taxon>Viridiplantae</taxon>
        <taxon>Streptophyta</taxon>
        <taxon>Embryophyta</taxon>
        <taxon>Tracheophyta</taxon>
        <taxon>Spermatophyta</taxon>
        <taxon>Magnoliopsida</taxon>
        <taxon>Liliopsida</taxon>
        <taxon>Araceae</taxon>
        <taxon>Aroideae</taxon>
        <taxon>Colocasieae</taxon>
        <taxon>Colocasia</taxon>
    </lineage>
</organism>
<reference evidence="2" key="1">
    <citation type="submission" date="2017-07" db="EMBL/GenBank/DDBJ databases">
        <title>Taro Niue Genome Assembly and Annotation.</title>
        <authorList>
            <person name="Atibalentja N."/>
            <person name="Keating K."/>
            <person name="Fields C.J."/>
        </authorList>
    </citation>
    <scope>NUCLEOTIDE SEQUENCE</scope>
    <source>
        <strain evidence="2">Niue_2</strain>
        <tissue evidence="2">Leaf</tissue>
    </source>
</reference>
<dbReference type="EMBL" id="NMUH01002822">
    <property type="protein sequence ID" value="MQM02253.1"/>
    <property type="molecule type" value="Genomic_DNA"/>
</dbReference>
<keyword evidence="3" id="KW-1185">Reference proteome</keyword>
<comment type="caution">
    <text evidence="2">The sequence shown here is derived from an EMBL/GenBank/DDBJ whole genome shotgun (WGS) entry which is preliminary data.</text>
</comment>
<accession>A0A843VT45</accession>